<dbReference type="Pfam" id="PF08239">
    <property type="entry name" value="SH3_3"/>
    <property type="match status" value="1"/>
</dbReference>
<feature type="non-terminal residue" evidence="2">
    <location>
        <position position="1"/>
    </location>
</feature>
<sequence length="88" mass="9548">SNHRPTPPSADFTQGRVTAVGGLFRRSGPGTDYPIIGITPQGAIVDIFCKFPGTVVDGNPLWYQLADGTWAWSSARYIENLGPAPRWC</sequence>
<evidence type="ECO:0000259" key="1">
    <source>
        <dbReference type="PROSITE" id="PS51781"/>
    </source>
</evidence>
<proteinExistence type="predicted"/>
<dbReference type="Gene3D" id="2.30.30.40">
    <property type="entry name" value="SH3 Domains"/>
    <property type="match status" value="1"/>
</dbReference>
<feature type="domain" description="SH3b" evidence="1">
    <location>
        <begin position="12"/>
        <end position="82"/>
    </location>
</feature>
<dbReference type="Proteomes" id="UP000326979">
    <property type="component" value="Unassembled WGS sequence"/>
</dbReference>
<accession>A0A5N8WCF9</accession>
<comment type="caution">
    <text evidence="2">The sequence shown here is derived from an EMBL/GenBank/DDBJ whole genome shotgun (WGS) entry which is preliminary data.</text>
</comment>
<dbReference type="RefSeq" id="WP_152789777.1">
    <property type="nucleotide sequence ID" value="NZ_VJZE01000367.1"/>
</dbReference>
<name>A0A5N8WCF9_9ACTN</name>
<dbReference type="PROSITE" id="PS51781">
    <property type="entry name" value="SH3B"/>
    <property type="match status" value="1"/>
</dbReference>
<protein>
    <submittedName>
        <fullName evidence="2">SH3 domain-containing protein</fullName>
    </submittedName>
</protein>
<gene>
    <name evidence="2" type="ORF">FNH04_34445</name>
</gene>
<evidence type="ECO:0000313" key="3">
    <source>
        <dbReference type="Proteomes" id="UP000326979"/>
    </source>
</evidence>
<keyword evidence="3" id="KW-1185">Reference proteome</keyword>
<dbReference type="EMBL" id="VJZE01000367">
    <property type="protein sequence ID" value="MPY44822.1"/>
    <property type="molecule type" value="Genomic_DNA"/>
</dbReference>
<evidence type="ECO:0000313" key="2">
    <source>
        <dbReference type="EMBL" id="MPY44822.1"/>
    </source>
</evidence>
<dbReference type="OrthoDB" id="3482365at2"/>
<dbReference type="AlphaFoldDB" id="A0A5N8WCF9"/>
<reference evidence="2 3" key="1">
    <citation type="submission" date="2019-07" db="EMBL/GenBank/DDBJ databases">
        <title>New species of Amycolatopsis and Streptomyces.</title>
        <authorList>
            <person name="Duangmal K."/>
            <person name="Teo W.F.A."/>
            <person name="Lipun K."/>
        </authorList>
    </citation>
    <scope>NUCLEOTIDE SEQUENCE [LARGE SCALE GENOMIC DNA]</scope>
    <source>
        <strain evidence="2 3">TISTR 2346</strain>
    </source>
</reference>
<dbReference type="InterPro" id="IPR003646">
    <property type="entry name" value="SH3-like_bac-type"/>
</dbReference>
<organism evidence="2 3">
    <name type="scientific">Streptomyces phyllanthi</name>
    <dbReference type="NCBI Taxonomy" id="1803180"/>
    <lineage>
        <taxon>Bacteria</taxon>
        <taxon>Bacillati</taxon>
        <taxon>Actinomycetota</taxon>
        <taxon>Actinomycetes</taxon>
        <taxon>Kitasatosporales</taxon>
        <taxon>Streptomycetaceae</taxon>
        <taxon>Streptomyces</taxon>
    </lineage>
</organism>